<evidence type="ECO:0000313" key="1">
    <source>
        <dbReference type="EMBL" id="VYS87135.1"/>
    </source>
</evidence>
<dbReference type="AlphaFoldDB" id="A0A6N2S5J2"/>
<gene>
    <name evidence="1" type="ORF">BGLFYP119_00927</name>
</gene>
<accession>A0A6N2S5J2</accession>
<reference evidence="1" key="1">
    <citation type="submission" date="2019-11" db="EMBL/GenBank/DDBJ databases">
        <authorList>
            <person name="Feng L."/>
        </authorList>
    </citation>
    <scope>NUCLEOTIDE SEQUENCE</scope>
    <source>
        <strain evidence="1">BgluceraseaLFYP119</strain>
    </source>
</reference>
<proteinExistence type="predicted"/>
<dbReference type="RefSeq" id="WP_156353242.1">
    <property type="nucleotide sequence ID" value="NZ_CACRST010000009.1"/>
</dbReference>
<protein>
    <submittedName>
        <fullName evidence="1">Uncharacterized protein</fullName>
    </submittedName>
</protein>
<name>A0A6N2S5J2_9FIRM</name>
<sequence>MNEAKIWIRTENPVEEVQQYILSLFEEDEEYAGNIRVVVYDPNSKKPNYASHIYDISETAVNVLKEHYGDLNIKLTRQDKLRDPEPLDCIADSLEKIVNVLERLDDTLGCINTRLRIVDNLADDLAECIVDSPGGKRFCITGSVTAYEG</sequence>
<dbReference type="EMBL" id="CACRST010000009">
    <property type="protein sequence ID" value="VYS87135.1"/>
    <property type="molecule type" value="Genomic_DNA"/>
</dbReference>
<organism evidence="1">
    <name type="scientific">Blautia glucerasea</name>
    <dbReference type="NCBI Taxonomy" id="536633"/>
    <lineage>
        <taxon>Bacteria</taxon>
        <taxon>Bacillati</taxon>
        <taxon>Bacillota</taxon>
        <taxon>Clostridia</taxon>
        <taxon>Lachnospirales</taxon>
        <taxon>Lachnospiraceae</taxon>
        <taxon>Blautia</taxon>
    </lineage>
</organism>